<feature type="transmembrane region" description="Helical" evidence="1">
    <location>
        <begin position="234"/>
        <end position="255"/>
    </location>
</feature>
<gene>
    <name evidence="2" type="ORF">EDC19_2313</name>
</gene>
<protein>
    <recommendedName>
        <fullName evidence="4">ABC-2 family transporter</fullName>
    </recommendedName>
</protein>
<comment type="caution">
    <text evidence="2">The sequence shown here is derived from an EMBL/GenBank/DDBJ whole genome shotgun (WGS) entry which is preliminary data.</text>
</comment>
<feature type="transmembrane region" description="Helical" evidence="1">
    <location>
        <begin position="17"/>
        <end position="36"/>
    </location>
</feature>
<reference evidence="2 3" key="1">
    <citation type="submission" date="2019-03" db="EMBL/GenBank/DDBJ databases">
        <title>Genomic Encyclopedia of Type Strains, Phase IV (KMG-IV): sequencing the most valuable type-strain genomes for metagenomic binning, comparative biology and taxonomic classification.</title>
        <authorList>
            <person name="Goeker M."/>
        </authorList>
    </citation>
    <scope>NUCLEOTIDE SEQUENCE [LARGE SCALE GENOMIC DNA]</scope>
    <source>
        <strain evidence="2 3">DSM 24176</strain>
    </source>
</reference>
<feature type="transmembrane region" description="Helical" evidence="1">
    <location>
        <begin position="194"/>
        <end position="214"/>
    </location>
</feature>
<feature type="transmembrane region" description="Helical" evidence="1">
    <location>
        <begin position="111"/>
        <end position="137"/>
    </location>
</feature>
<evidence type="ECO:0008006" key="4">
    <source>
        <dbReference type="Google" id="ProtNLM"/>
    </source>
</evidence>
<keyword evidence="1" id="KW-1133">Transmembrane helix</keyword>
<name>A0A4R1MHD7_9FIRM</name>
<accession>A0A4R1MHD7</accession>
<dbReference type="Proteomes" id="UP000294545">
    <property type="component" value="Unassembled WGS sequence"/>
</dbReference>
<keyword evidence="1" id="KW-0472">Membrane</keyword>
<dbReference type="OrthoDB" id="2067652at2"/>
<evidence type="ECO:0000256" key="1">
    <source>
        <dbReference type="SAM" id="Phobius"/>
    </source>
</evidence>
<dbReference type="AlphaFoldDB" id="A0A4R1MHD7"/>
<feature type="transmembrane region" description="Helical" evidence="1">
    <location>
        <begin position="162"/>
        <end position="182"/>
    </location>
</feature>
<dbReference type="EMBL" id="SMGQ01000015">
    <property type="protein sequence ID" value="TCK90544.1"/>
    <property type="molecule type" value="Genomic_DNA"/>
</dbReference>
<feature type="transmembrane region" description="Helical" evidence="1">
    <location>
        <begin position="56"/>
        <end position="79"/>
    </location>
</feature>
<proteinExistence type="predicted"/>
<sequence>MNIFTSELKRAILNKKFFLLLLAGVILFCIDMTQYYGLEYFFKPEQLLLTPSAAEAWFYGAGAVNPPIYVILAPILVVLPFSDSYWLDKNTNFYYSIVMRCKHTKYFISKFFSNIIAGGLVVSIPPLLILSIVMLIFPLELSKESFVRNYKFYTDFLMEKPYQYILLLSLLKFVFGSVYSTLALAVSTISNNKYLAMGTPYVFYLIATLVAFPYMDPSGTFSPFSAGWNLSITFIIRELSLIMIVSSVIYFIMAIKRSRI</sequence>
<evidence type="ECO:0000313" key="3">
    <source>
        <dbReference type="Proteomes" id="UP000294545"/>
    </source>
</evidence>
<keyword evidence="1" id="KW-0812">Transmembrane</keyword>
<keyword evidence="3" id="KW-1185">Reference proteome</keyword>
<organism evidence="2 3">
    <name type="scientific">Natranaerovirga hydrolytica</name>
    <dbReference type="NCBI Taxonomy" id="680378"/>
    <lineage>
        <taxon>Bacteria</taxon>
        <taxon>Bacillati</taxon>
        <taxon>Bacillota</taxon>
        <taxon>Clostridia</taxon>
        <taxon>Lachnospirales</taxon>
        <taxon>Natranaerovirgaceae</taxon>
        <taxon>Natranaerovirga</taxon>
    </lineage>
</organism>
<dbReference type="RefSeq" id="WP_132282992.1">
    <property type="nucleotide sequence ID" value="NZ_SMGQ01000015.1"/>
</dbReference>
<evidence type="ECO:0000313" key="2">
    <source>
        <dbReference type="EMBL" id="TCK90544.1"/>
    </source>
</evidence>